<dbReference type="Pfam" id="PF17136">
    <property type="entry name" value="ribosomal_L24"/>
    <property type="match status" value="1"/>
</dbReference>
<evidence type="ECO:0000256" key="3">
    <source>
        <dbReference type="ARBA" id="ARBA00023274"/>
    </source>
</evidence>
<reference evidence="8 9" key="1">
    <citation type="submission" date="2018-05" db="EMBL/GenBank/DDBJ databases">
        <title>Brachybacterium sp. M1HQ-2T, whole genome shotgun sequence.</title>
        <authorList>
            <person name="Tuo L."/>
        </authorList>
    </citation>
    <scope>NUCLEOTIDE SEQUENCE [LARGE SCALE GENOMIC DNA]</scope>
    <source>
        <strain evidence="8 9">M1HQ-2</strain>
    </source>
</reference>
<keyword evidence="2 5" id="KW-0689">Ribosomal protein</keyword>
<evidence type="ECO:0000256" key="2">
    <source>
        <dbReference type="ARBA" id="ARBA00022980"/>
    </source>
</evidence>
<dbReference type="Gene3D" id="2.30.30.30">
    <property type="match status" value="1"/>
</dbReference>
<dbReference type="NCBIfam" id="TIGR01079">
    <property type="entry name" value="rplX_bact"/>
    <property type="match status" value="1"/>
</dbReference>
<dbReference type="GO" id="GO:0006412">
    <property type="term" value="P:translation"/>
    <property type="evidence" value="ECO:0007669"/>
    <property type="project" value="UniProtKB-UniRule"/>
</dbReference>
<dbReference type="InterPro" id="IPR008991">
    <property type="entry name" value="Translation_prot_SH3-like_sf"/>
</dbReference>
<dbReference type="Proteomes" id="UP000245590">
    <property type="component" value="Unassembled WGS sequence"/>
</dbReference>
<dbReference type="AlphaFoldDB" id="A0A2U2RPN4"/>
<dbReference type="InterPro" id="IPR014722">
    <property type="entry name" value="Rib_uL2_dom2"/>
</dbReference>
<sequence length="138" mass="15329">MAGMKIKKGDLVQVITGRTSDAAAIDARNTRREKAERATLEPGDKGKQGRVLEVFTDTQRVLVEGVNRRTRHLRPTQQGGAGGIEQREAPIHVSNVALVDPEDNRPTKVGYRVESVELENGRTKQVRVRYSKRSGKDI</sequence>
<dbReference type="OrthoDB" id="9807419at2"/>
<dbReference type="GO" id="GO:0003735">
    <property type="term" value="F:structural constituent of ribosome"/>
    <property type="evidence" value="ECO:0007669"/>
    <property type="project" value="InterPro"/>
</dbReference>
<dbReference type="GO" id="GO:0019843">
    <property type="term" value="F:rRNA binding"/>
    <property type="evidence" value="ECO:0007669"/>
    <property type="project" value="UniProtKB-UniRule"/>
</dbReference>
<dbReference type="InterPro" id="IPR041988">
    <property type="entry name" value="Ribosomal_uL24_KOW"/>
</dbReference>
<comment type="subunit">
    <text evidence="5">Part of the 50S ribosomal subunit.</text>
</comment>
<comment type="similarity">
    <text evidence="1 5">Belongs to the universal ribosomal protein uL24 family.</text>
</comment>
<feature type="domain" description="Large ribosomal subunit protein uL24 C-terminal" evidence="7">
    <location>
        <begin position="66"/>
        <end position="138"/>
    </location>
</feature>
<evidence type="ECO:0000256" key="1">
    <source>
        <dbReference type="ARBA" id="ARBA00010618"/>
    </source>
</evidence>
<gene>
    <name evidence="5" type="primary">rplX</name>
    <name evidence="8" type="ORF">DEO23_04110</name>
</gene>
<keyword evidence="5" id="KW-0699">rRNA-binding</keyword>
<feature type="region of interest" description="Disordered" evidence="6">
    <location>
        <begin position="68"/>
        <end position="89"/>
    </location>
</feature>
<proteinExistence type="inferred from homology"/>
<evidence type="ECO:0000256" key="6">
    <source>
        <dbReference type="SAM" id="MobiDB-lite"/>
    </source>
</evidence>
<evidence type="ECO:0000313" key="8">
    <source>
        <dbReference type="EMBL" id="PWH07801.1"/>
    </source>
</evidence>
<evidence type="ECO:0000259" key="7">
    <source>
        <dbReference type="Pfam" id="PF17136"/>
    </source>
</evidence>
<organism evidence="8 9">
    <name type="scientific">Brachybacterium endophyticum</name>
    <dbReference type="NCBI Taxonomy" id="2182385"/>
    <lineage>
        <taxon>Bacteria</taxon>
        <taxon>Bacillati</taxon>
        <taxon>Actinomycetota</taxon>
        <taxon>Actinomycetes</taxon>
        <taxon>Micrococcales</taxon>
        <taxon>Dermabacteraceae</taxon>
        <taxon>Brachybacterium</taxon>
    </lineage>
</organism>
<dbReference type="HAMAP" id="MF_01326_B">
    <property type="entry name" value="Ribosomal_uL24_B"/>
    <property type="match status" value="1"/>
</dbReference>
<feature type="compositionally biased region" description="Basic and acidic residues" evidence="6">
    <location>
        <begin position="28"/>
        <end position="47"/>
    </location>
</feature>
<dbReference type="GO" id="GO:1990904">
    <property type="term" value="C:ribonucleoprotein complex"/>
    <property type="evidence" value="ECO:0007669"/>
    <property type="project" value="UniProtKB-KW"/>
</dbReference>
<name>A0A2U2RPN4_9MICO</name>
<evidence type="ECO:0000256" key="5">
    <source>
        <dbReference type="HAMAP-Rule" id="MF_01326"/>
    </source>
</evidence>
<comment type="function">
    <text evidence="5">One of the proteins that surrounds the polypeptide exit tunnel on the outside of the subunit.</text>
</comment>
<dbReference type="EMBL" id="QFKX01000001">
    <property type="protein sequence ID" value="PWH07801.1"/>
    <property type="molecule type" value="Genomic_DNA"/>
</dbReference>
<keyword evidence="3 5" id="KW-0687">Ribonucleoprotein</keyword>
<protein>
    <recommendedName>
        <fullName evidence="4 5">Large ribosomal subunit protein uL24</fullName>
    </recommendedName>
</protein>
<dbReference type="InterPro" id="IPR003256">
    <property type="entry name" value="Ribosomal_uL24"/>
</dbReference>
<evidence type="ECO:0000256" key="4">
    <source>
        <dbReference type="ARBA" id="ARBA00035206"/>
    </source>
</evidence>
<dbReference type="RefSeq" id="WP_109274687.1">
    <property type="nucleotide sequence ID" value="NZ_QFKX01000001.1"/>
</dbReference>
<dbReference type="SUPFAM" id="SSF50104">
    <property type="entry name" value="Translation proteins SH3-like domain"/>
    <property type="match status" value="1"/>
</dbReference>
<keyword evidence="9" id="KW-1185">Reference proteome</keyword>
<dbReference type="PANTHER" id="PTHR12903">
    <property type="entry name" value="MITOCHONDRIAL RIBOSOMAL PROTEIN L24"/>
    <property type="match status" value="1"/>
</dbReference>
<accession>A0A2U2RPN4</accession>
<comment type="caution">
    <text evidence="8">The sequence shown here is derived from an EMBL/GenBank/DDBJ whole genome shotgun (WGS) entry which is preliminary data.</text>
</comment>
<dbReference type="CDD" id="cd06089">
    <property type="entry name" value="KOW_RPL26"/>
    <property type="match status" value="1"/>
</dbReference>
<dbReference type="GO" id="GO:0005840">
    <property type="term" value="C:ribosome"/>
    <property type="evidence" value="ECO:0007669"/>
    <property type="project" value="UniProtKB-KW"/>
</dbReference>
<feature type="region of interest" description="Disordered" evidence="6">
    <location>
        <begin position="26"/>
        <end position="48"/>
    </location>
</feature>
<dbReference type="InterPro" id="IPR057264">
    <property type="entry name" value="Ribosomal_uL24_C"/>
</dbReference>
<evidence type="ECO:0000313" key="9">
    <source>
        <dbReference type="Proteomes" id="UP000245590"/>
    </source>
</evidence>
<comment type="function">
    <text evidence="5">One of two assembly initiator proteins, it binds directly to the 5'-end of the 23S rRNA, where it nucleates assembly of the 50S subunit.</text>
</comment>
<keyword evidence="5" id="KW-0694">RNA-binding</keyword>